<gene>
    <name evidence="2" type="ORF">H5411_42025</name>
</gene>
<accession>A0A8E1W8A2</accession>
<reference evidence="2 3" key="1">
    <citation type="submission" date="2020-08" db="EMBL/GenBank/DDBJ databases">
        <title>Amycolatopsis echigonensis JCM 21831.</title>
        <authorList>
            <person name="Tedsree N."/>
            <person name="Kuncharoen N."/>
            <person name="Likhitwitayawuid K."/>
            <person name="Tanasupawat S."/>
        </authorList>
    </citation>
    <scope>NUCLEOTIDE SEQUENCE [LARGE SCALE GENOMIC DNA]</scope>
    <source>
        <strain evidence="2 3">JCM 21831</strain>
    </source>
</reference>
<dbReference type="InterPro" id="IPR025736">
    <property type="entry name" value="PucR_C-HTH_dom"/>
</dbReference>
<dbReference type="Pfam" id="PF13556">
    <property type="entry name" value="HTH_30"/>
    <property type="match status" value="1"/>
</dbReference>
<protein>
    <submittedName>
        <fullName evidence="2">Helix-turn-helix domain-containing protein</fullName>
    </submittedName>
</protein>
<evidence type="ECO:0000313" key="2">
    <source>
        <dbReference type="EMBL" id="MBB2505686.1"/>
    </source>
</evidence>
<organism evidence="2 3">
    <name type="scientific">Amycolatopsis echigonensis</name>
    <dbReference type="NCBI Taxonomy" id="2576905"/>
    <lineage>
        <taxon>Bacteria</taxon>
        <taxon>Bacillati</taxon>
        <taxon>Actinomycetota</taxon>
        <taxon>Actinomycetes</taxon>
        <taxon>Pseudonocardiales</taxon>
        <taxon>Pseudonocardiaceae</taxon>
        <taxon>Amycolatopsis</taxon>
    </lineage>
</organism>
<dbReference type="InterPro" id="IPR051448">
    <property type="entry name" value="CdaR-like_regulators"/>
</dbReference>
<dbReference type="Gene3D" id="1.10.10.2840">
    <property type="entry name" value="PucR C-terminal helix-turn-helix domain"/>
    <property type="match status" value="1"/>
</dbReference>
<dbReference type="Proteomes" id="UP000550260">
    <property type="component" value="Unassembled WGS sequence"/>
</dbReference>
<dbReference type="PANTHER" id="PTHR33744:SF1">
    <property type="entry name" value="DNA-BINDING TRANSCRIPTIONAL ACTIVATOR ADER"/>
    <property type="match status" value="1"/>
</dbReference>
<dbReference type="PANTHER" id="PTHR33744">
    <property type="entry name" value="CARBOHYDRATE DIACID REGULATOR"/>
    <property type="match status" value="1"/>
</dbReference>
<dbReference type="InterPro" id="IPR042070">
    <property type="entry name" value="PucR_C-HTH_sf"/>
</dbReference>
<evidence type="ECO:0000259" key="1">
    <source>
        <dbReference type="Pfam" id="PF13556"/>
    </source>
</evidence>
<name>A0A8E1W8A2_9PSEU</name>
<comment type="caution">
    <text evidence="2">The sequence shown here is derived from an EMBL/GenBank/DDBJ whole genome shotgun (WGS) entry which is preliminary data.</text>
</comment>
<evidence type="ECO:0000313" key="3">
    <source>
        <dbReference type="Proteomes" id="UP000550260"/>
    </source>
</evidence>
<dbReference type="AlphaFoldDB" id="A0A8E1W8A2"/>
<proteinExistence type="predicted"/>
<dbReference type="EMBL" id="JACJHR010000116">
    <property type="protein sequence ID" value="MBB2505686.1"/>
    <property type="molecule type" value="Genomic_DNA"/>
</dbReference>
<sequence length="164" mass="18112">MPSSGKSSFRSRTLPVPDFGIRAALGPEVAPEETARSLRWARRTLELLRRGVLPDARPVRWDDHLTTHWLFADDVLRAALETSSLAPLEDLTRTAQDKAAETLLAFLTTSGSAPEIAGILGVHPQTARNRLRTLNTLFGDQLHDPDARFGLEISLRARKLRLAG</sequence>
<feature type="domain" description="PucR C-terminal helix-turn-helix" evidence="1">
    <location>
        <begin position="100"/>
        <end position="157"/>
    </location>
</feature>